<reference evidence="4 5" key="1">
    <citation type="submission" date="2018-06" db="EMBL/GenBank/DDBJ databases">
        <title>Comparative genomics reveals the genomic features of Rhizophagus irregularis, R. cerebriforme, R. diaphanum and Gigaspora rosea, and their symbiotic lifestyle signature.</title>
        <authorList>
            <person name="Morin E."/>
            <person name="San Clemente H."/>
            <person name="Chen E.C.H."/>
            <person name="De La Providencia I."/>
            <person name="Hainaut M."/>
            <person name="Kuo A."/>
            <person name="Kohler A."/>
            <person name="Murat C."/>
            <person name="Tang N."/>
            <person name="Roy S."/>
            <person name="Loubradou J."/>
            <person name="Henrissat B."/>
            <person name="Grigoriev I.V."/>
            <person name="Corradi N."/>
            <person name="Roux C."/>
            <person name="Martin F.M."/>
        </authorList>
    </citation>
    <scope>NUCLEOTIDE SEQUENCE [LARGE SCALE GENOMIC DNA]</scope>
    <source>
        <strain evidence="4 5">DAOM 194757</strain>
    </source>
</reference>
<sequence>MYWASGIAKVLEVRAPDYSKFNDSKTAEQSSDTYHSSAILKLKRNKLGNLFVTLTKNSVQLWGFRPTALISQVSRTVKSIEEYGENIDVFWKPDGSLIIVQTNQNCLFTYTVLPFDDKSYKYQFGRVSHHYVSGVGTDEYLIVSTKTPPAIQCIPWIGEPSGTKTNILARLEFLESKEATIRSIVFDRRIDLFGWLTTDGKAYAVQFNENDTSIEKGAKIPPLYWTGYCFHGSGDIESAPKNRATCIAINAKFSLIAVGTEGLVYLIDISHISASSVTSLAWTSDGHAIAVGWQNEGMAVWSVYGRLLMTTVRDDLPQSIPANKDAFLHGINDLFWSSGNCVLFLLHNAKSENDGQLYTIPFAKSAVTTIHSPDNTKRGFLQMDDRLLLYRGGDQEDLSAINPDTIVWQHIPIPIMYISENWPIKYASISGDGRYIAVAGRRGLAHYNVSSGRWKLFGNQQQEQEFSVRGGLLWFKQFLVAACENVRTHTHEIRMYSRETNLDNIHMIQLIKIPSNILYLSIVDNALLVYCADNMMYHYIMTILSPQDNGGIKSISVELCQQISFVGVIHAPARVSSISWFQPKLHRPFTPDTIQTASIIFLIDGKLVLLHPKKSDEGEVQYDLHILADKIEFYWMSTRGIGSLKNSLWACDSQGVKIWMNIWSNEESAKDWQSEVLLSATKECLRIKLEFYPLSVLLDKGIIVGVQQQTSFRQSLEFTVFKLMTNTHLFLQHILRYMLTKDLEEESVAFATSYQGLIYFGHALEMLLHHVLEDEAEHTVETGKVLPRVVKFINHFPHALDAIVGCARKTEVALWNYLFSIVGSPKDLFEKCMETGLLKTAASYLLVLHTLEPIADSSKDTIRLLSRAMETEDYELCKELVRFLNSIDGSGKTLKDALSTIQLISSTSDV</sequence>
<organism evidence="4 5">
    <name type="scientific">Gigaspora rosea</name>
    <dbReference type="NCBI Taxonomy" id="44941"/>
    <lineage>
        <taxon>Eukaryota</taxon>
        <taxon>Fungi</taxon>
        <taxon>Fungi incertae sedis</taxon>
        <taxon>Mucoromycota</taxon>
        <taxon>Glomeromycotina</taxon>
        <taxon>Glomeromycetes</taxon>
        <taxon>Diversisporales</taxon>
        <taxon>Gigasporaceae</taxon>
        <taxon>Gigaspora</taxon>
    </lineage>
</organism>
<dbReference type="GO" id="GO:0006886">
    <property type="term" value="P:intracellular protein transport"/>
    <property type="evidence" value="ECO:0007669"/>
    <property type="project" value="InterPro"/>
</dbReference>
<dbReference type="Pfam" id="PF07064">
    <property type="entry name" value="RIC1"/>
    <property type="match status" value="1"/>
</dbReference>
<evidence type="ECO:0000256" key="2">
    <source>
        <dbReference type="ARBA" id="ARBA00023136"/>
    </source>
</evidence>
<dbReference type="InterPro" id="IPR040096">
    <property type="entry name" value="Ric1"/>
</dbReference>
<dbReference type="STRING" id="44941.A0A397VHQ7"/>
<feature type="domain" description="RIC1 C-terminal alpha solenoid region" evidence="3">
    <location>
        <begin position="732"/>
        <end position="901"/>
    </location>
</feature>
<evidence type="ECO:0000313" key="4">
    <source>
        <dbReference type="EMBL" id="RIB20847.1"/>
    </source>
</evidence>
<dbReference type="Proteomes" id="UP000266673">
    <property type="component" value="Unassembled WGS sequence"/>
</dbReference>
<evidence type="ECO:0000313" key="5">
    <source>
        <dbReference type="Proteomes" id="UP000266673"/>
    </source>
</evidence>
<keyword evidence="2" id="KW-0472">Membrane</keyword>
<protein>
    <submittedName>
        <fullName evidence="4">RIC1-domain-containing protein</fullName>
    </submittedName>
</protein>
<dbReference type="Pfam" id="PF25440">
    <property type="entry name" value="Beta-prop_RIC1_2nd"/>
    <property type="match status" value="1"/>
</dbReference>
<dbReference type="GO" id="GO:0000139">
    <property type="term" value="C:Golgi membrane"/>
    <property type="evidence" value="ECO:0007669"/>
    <property type="project" value="TreeGrafter"/>
</dbReference>
<dbReference type="PANTHER" id="PTHR22746">
    <property type="entry name" value="RAB6A-GEF COMPLEX PARTNER PROTEIN 1"/>
    <property type="match status" value="1"/>
</dbReference>
<dbReference type="GO" id="GO:0042147">
    <property type="term" value="P:retrograde transport, endosome to Golgi"/>
    <property type="evidence" value="ECO:0007669"/>
    <property type="project" value="TreeGrafter"/>
</dbReference>
<gene>
    <name evidence="4" type="ORF">C2G38_2178274</name>
</gene>
<dbReference type="Gene3D" id="2.130.10.10">
    <property type="entry name" value="YVTN repeat-like/Quinoprotein amine dehydrogenase"/>
    <property type="match status" value="1"/>
</dbReference>
<dbReference type="EMBL" id="QKWP01000395">
    <property type="protein sequence ID" value="RIB20847.1"/>
    <property type="molecule type" value="Genomic_DNA"/>
</dbReference>
<dbReference type="GO" id="GO:0005829">
    <property type="term" value="C:cytosol"/>
    <property type="evidence" value="ECO:0007669"/>
    <property type="project" value="TreeGrafter"/>
</dbReference>
<dbReference type="InterPro" id="IPR015943">
    <property type="entry name" value="WD40/YVTN_repeat-like_dom_sf"/>
</dbReference>
<comment type="subcellular location">
    <subcellularLocation>
        <location evidence="1">Membrane</location>
    </subcellularLocation>
</comment>
<evidence type="ECO:0000256" key="1">
    <source>
        <dbReference type="ARBA" id="ARBA00004370"/>
    </source>
</evidence>
<dbReference type="SUPFAM" id="SSF101898">
    <property type="entry name" value="NHL repeat"/>
    <property type="match status" value="1"/>
</dbReference>
<evidence type="ECO:0000259" key="3">
    <source>
        <dbReference type="Pfam" id="PF07064"/>
    </source>
</evidence>
<dbReference type="AlphaFoldDB" id="A0A397VHQ7"/>
<comment type="caution">
    <text evidence="4">The sequence shown here is derived from an EMBL/GenBank/DDBJ whole genome shotgun (WGS) entry which is preliminary data.</text>
</comment>
<name>A0A397VHQ7_9GLOM</name>
<dbReference type="InterPro" id="IPR009771">
    <property type="entry name" value="RIC1_C"/>
</dbReference>
<proteinExistence type="predicted"/>
<dbReference type="PANTHER" id="PTHR22746:SF10">
    <property type="entry name" value="GUANINE NUCLEOTIDE EXCHANGE FACTOR SUBUNIT RIC1"/>
    <property type="match status" value="1"/>
</dbReference>
<dbReference type="GO" id="GO:0034066">
    <property type="term" value="C:Ric1-Rgp1 guanyl-nucleotide exchange factor complex"/>
    <property type="evidence" value="ECO:0007669"/>
    <property type="project" value="InterPro"/>
</dbReference>
<keyword evidence="5" id="KW-1185">Reference proteome</keyword>
<accession>A0A397VHQ7</accession>
<dbReference type="OrthoDB" id="67540at2759"/>
<dbReference type="SUPFAM" id="SSF82171">
    <property type="entry name" value="DPP6 N-terminal domain-like"/>
    <property type="match status" value="1"/>
</dbReference>